<protein>
    <submittedName>
        <fullName evidence="2">Uncharacterized protein</fullName>
    </submittedName>
</protein>
<accession>A0A6M3LRJ1</accession>
<evidence type="ECO:0000313" key="2">
    <source>
        <dbReference type="EMBL" id="QJA97393.1"/>
    </source>
</evidence>
<dbReference type="EMBL" id="MT143490">
    <property type="protein sequence ID" value="QJA97393.1"/>
    <property type="molecule type" value="Genomic_DNA"/>
</dbReference>
<organism evidence="2">
    <name type="scientific">viral metagenome</name>
    <dbReference type="NCBI Taxonomy" id="1070528"/>
    <lineage>
        <taxon>unclassified sequences</taxon>
        <taxon>metagenomes</taxon>
        <taxon>organismal metagenomes</taxon>
    </lineage>
</organism>
<proteinExistence type="predicted"/>
<evidence type="ECO:0000313" key="1">
    <source>
        <dbReference type="EMBL" id="QJA83205.1"/>
    </source>
</evidence>
<sequence length="146" mass="16674">MEFPVALIGEVLSGLDGVGWFSGAEDIDIAIEPITQDRPGEMVHGRMYASEEWDGLAWIDVEPWDGPYLYETQGVTFEFLSAVAHYAFMLAHELVHVMHVELYDNWWAEDDRLEFEANDAAYAVTRILYPGQMREVCPLFGPEEEK</sequence>
<name>A0A6M3LRJ1_9ZZZZ</name>
<reference evidence="2" key="1">
    <citation type="submission" date="2020-03" db="EMBL/GenBank/DDBJ databases">
        <title>The deep terrestrial virosphere.</title>
        <authorList>
            <person name="Holmfeldt K."/>
            <person name="Nilsson E."/>
            <person name="Simone D."/>
            <person name="Lopez-Fernandez M."/>
            <person name="Wu X."/>
            <person name="de Brujin I."/>
            <person name="Lundin D."/>
            <person name="Andersson A."/>
            <person name="Bertilsson S."/>
            <person name="Dopson M."/>
        </authorList>
    </citation>
    <scope>NUCLEOTIDE SEQUENCE</scope>
    <source>
        <strain evidence="1">MM415A00305</strain>
        <strain evidence="2">MM415B06283</strain>
    </source>
</reference>
<gene>
    <name evidence="1" type="ORF">MM415A00305_0003</name>
    <name evidence="2" type="ORF">MM415B06283_0003</name>
</gene>
<dbReference type="EMBL" id="MT142506">
    <property type="protein sequence ID" value="QJA83205.1"/>
    <property type="molecule type" value="Genomic_DNA"/>
</dbReference>
<dbReference type="AlphaFoldDB" id="A0A6M3LRJ1"/>